<evidence type="ECO:0000256" key="1">
    <source>
        <dbReference type="SAM" id="MobiDB-lite"/>
    </source>
</evidence>
<feature type="region of interest" description="Disordered" evidence="1">
    <location>
        <begin position="338"/>
        <end position="358"/>
    </location>
</feature>
<reference evidence="3" key="1">
    <citation type="submission" date="2023-10" db="EMBL/GenBank/DDBJ databases">
        <authorList>
            <person name="Chen Y."/>
            <person name="Shah S."/>
            <person name="Dougan E. K."/>
            <person name="Thang M."/>
            <person name="Chan C."/>
        </authorList>
    </citation>
    <scope>NUCLEOTIDE SEQUENCE [LARGE SCALE GENOMIC DNA]</scope>
</reference>
<dbReference type="Pfam" id="PF02225">
    <property type="entry name" value="PA"/>
    <property type="match status" value="1"/>
</dbReference>
<evidence type="ECO:0000259" key="2">
    <source>
        <dbReference type="Pfam" id="PF02225"/>
    </source>
</evidence>
<evidence type="ECO:0000313" key="4">
    <source>
        <dbReference type="Proteomes" id="UP001189429"/>
    </source>
</evidence>
<feature type="domain" description="PA" evidence="2">
    <location>
        <begin position="296"/>
        <end position="378"/>
    </location>
</feature>
<name>A0ABN9X8W8_9DINO</name>
<dbReference type="EMBL" id="CAUYUJ010019882">
    <property type="protein sequence ID" value="CAK0894328.1"/>
    <property type="molecule type" value="Genomic_DNA"/>
</dbReference>
<evidence type="ECO:0000313" key="3">
    <source>
        <dbReference type="EMBL" id="CAK0894328.1"/>
    </source>
</evidence>
<feature type="region of interest" description="Disordered" evidence="1">
    <location>
        <begin position="486"/>
        <end position="535"/>
    </location>
</feature>
<gene>
    <name evidence="3" type="ORF">PCOR1329_LOCUS73399</name>
</gene>
<dbReference type="Proteomes" id="UP001189429">
    <property type="component" value="Unassembled WGS sequence"/>
</dbReference>
<feature type="compositionally biased region" description="Low complexity" evidence="1">
    <location>
        <begin position="512"/>
        <end position="521"/>
    </location>
</feature>
<sequence>MRFIGGLLARRIPATAVENPGVKKVTQMQAVTVKAKDGQSIGATTSIKEWTNQGAMTEACEMRADMTYAAVVERGALVSASWVCRMEMSGNAPIAIDSEIEAPVGMPPRRLQFDPTCRRNPSYVTKISQWVREWRGERMDGALSHAQREPADPQGEGAIEEKRDSHLDPLKLCRGSFRDALTLLEMERAGMLVTWPCMPGTVSPTTIGMKCLCSGATAYNDHGDITTGTRVHEFPASLAAWSAGRLEETARHLAGCTLELPPEDDPLALRPLPPPTSASSAGGCGGPGGAGGCRRVAVLGRGQTAFADKMRNAAAGGVVGAVICDSHDGHLFRMVSTPSEEGAAQGPAAPAPAEEEDASALAELPPALLVSRGSGERLRDVLRRARSTKAPPPRIRRLRPREAPGVLLCIGGVALAGQRAGSAEVWLSLDRGGSQAGRVLLVLPGGPAVVLASSLYDLLSDIFFLDRRNALWLESRSPQVLGLLRGDGSGVQDPGRAGEADGAARAGGGRGADAAASAAARRGGEGGQAQDLRMGPEGPCRCISRGFRGHGHTQLGESWAEGRAHPESLLDASEAAAAPATRDSGDYAPGANCQYIANDIPALDETRLIDLAIVRLTLDTKQSQLTRDALQQLPLGGCISHHRTHIPDRQEPPRPPPAHLDAVAFAAALMAVASSAQASHDCSGDWDAERRHCVVHVPAARRLSRELLCVETTQGRAAACGKEWEGGACRGPR</sequence>
<keyword evidence="4" id="KW-1185">Reference proteome</keyword>
<feature type="compositionally biased region" description="Low complexity" evidence="1">
    <location>
        <begin position="495"/>
        <end position="504"/>
    </location>
</feature>
<accession>A0ABN9X8W8</accession>
<proteinExistence type="predicted"/>
<feature type="compositionally biased region" description="Low complexity" evidence="1">
    <location>
        <begin position="338"/>
        <end position="352"/>
    </location>
</feature>
<organism evidence="3 4">
    <name type="scientific">Prorocentrum cordatum</name>
    <dbReference type="NCBI Taxonomy" id="2364126"/>
    <lineage>
        <taxon>Eukaryota</taxon>
        <taxon>Sar</taxon>
        <taxon>Alveolata</taxon>
        <taxon>Dinophyceae</taxon>
        <taxon>Prorocentrales</taxon>
        <taxon>Prorocentraceae</taxon>
        <taxon>Prorocentrum</taxon>
    </lineage>
</organism>
<dbReference type="Gene3D" id="3.50.30.30">
    <property type="match status" value="1"/>
</dbReference>
<dbReference type="InterPro" id="IPR003137">
    <property type="entry name" value="PA_domain"/>
</dbReference>
<protein>
    <recommendedName>
        <fullName evidence="2">PA domain-containing protein</fullName>
    </recommendedName>
</protein>
<comment type="caution">
    <text evidence="3">The sequence shown here is derived from an EMBL/GenBank/DDBJ whole genome shotgun (WGS) entry which is preliminary data.</text>
</comment>